<evidence type="ECO:0000313" key="3">
    <source>
        <dbReference type="Proteomes" id="UP000655225"/>
    </source>
</evidence>
<evidence type="ECO:0000256" key="1">
    <source>
        <dbReference type="SAM" id="SignalP"/>
    </source>
</evidence>
<gene>
    <name evidence="2" type="ORF">HHK36_002507</name>
</gene>
<organism evidence="2 3">
    <name type="scientific">Tetracentron sinense</name>
    <name type="common">Spur-leaf</name>
    <dbReference type="NCBI Taxonomy" id="13715"/>
    <lineage>
        <taxon>Eukaryota</taxon>
        <taxon>Viridiplantae</taxon>
        <taxon>Streptophyta</taxon>
        <taxon>Embryophyta</taxon>
        <taxon>Tracheophyta</taxon>
        <taxon>Spermatophyta</taxon>
        <taxon>Magnoliopsida</taxon>
        <taxon>Trochodendrales</taxon>
        <taxon>Trochodendraceae</taxon>
        <taxon>Tetracentron</taxon>
    </lineage>
</organism>
<reference evidence="2 3" key="1">
    <citation type="submission" date="2020-04" db="EMBL/GenBank/DDBJ databases">
        <title>Plant Genome Project.</title>
        <authorList>
            <person name="Zhang R.-G."/>
        </authorList>
    </citation>
    <scope>NUCLEOTIDE SEQUENCE [LARGE SCALE GENOMIC DNA]</scope>
    <source>
        <strain evidence="2">YNK0</strain>
        <tissue evidence="2">Leaf</tissue>
    </source>
</reference>
<feature type="signal peptide" evidence="1">
    <location>
        <begin position="1"/>
        <end position="22"/>
    </location>
</feature>
<dbReference type="AlphaFoldDB" id="A0A834ZWK3"/>
<proteinExistence type="predicted"/>
<dbReference type="PANTHER" id="PTHR34454">
    <property type="entry name" value="TUNICAMYCIN INDUCED PROTEIN"/>
    <property type="match status" value="1"/>
</dbReference>
<comment type="caution">
    <text evidence="2">The sequence shown here is derived from an EMBL/GenBank/DDBJ whole genome shotgun (WGS) entry which is preliminary data.</text>
</comment>
<dbReference type="PANTHER" id="PTHR34454:SF3">
    <property type="entry name" value="PEPTIDASE I, PUTATIVE-RELATED"/>
    <property type="match status" value="1"/>
</dbReference>
<feature type="chain" id="PRO_5032664896" evidence="1">
    <location>
        <begin position="23"/>
        <end position="410"/>
    </location>
</feature>
<dbReference type="Proteomes" id="UP000655225">
    <property type="component" value="Unassembled WGS sequence"/>
</dbReference>
<accession>A0A834ZWK3</accession>
<keyword evidence="1" id="KW-0732">Signal</keyword>
<dbReference type="EMBL" id="JABCRI010000002">
    <property type="protein sequence ID" value="KAF8409987.1"/>
    <property type="molecule type" value="Genomic_DNA"/>
</dbReference>
<evidence type="ECO:0000313" key="2">
    <source>
        <dbReference type="EMBL" id="KAF8409987.1"/>
    </source>
</evidence>
<name>A0A834ZWK3_TETSI</name>
<sequence>MSLRFAFCILIISIQTLILSIAATALDASNDLPSKIDEPHQFSNILKTISVRQGWNLEQIRVSNLDVRNARIGSSQRCEFRLRIGKSDLVFKFSDEVDLWRRLKERGEFGSLVNEVSSKTVLNTFKLEGPFELRDFSLITVLIFGLLYAFGENGGVSGHIVANTTHTGLKRLLVGEGITIEVKGAQEVSLFHTSDFGIPFNRSTEINKGSSHFGSFRHSSCMRLLPVHISGSASLVAYRTRNPNTYIESTFLSQDTIELLANKCYSRHLYKRQACPMNILSTRLALLEKLLRGFLGDRIHQNGESGFLKAKITASTLVRFQLEVERAVGDNDTFWGTVAEWRTKPTVERVWFEVVARVEAGGLKPLVVKKVRPFIVADSAAWSNLMFNISFTKFPSILVPPEALTLDVKW</sequence>
<keyword evidence="3" id="KW-1185">Reference proteome</keyword>
<dbReference type="OrthoDB" id="308440at2759"/>
<dbReference type="InterPro" id="IPR053283">
    <property type="entry name" value="TUNICAMYCIN_INDUCED_1"/>
</dbReference>
<protein>
    <submittedName>
        <fullName evidence="2">Uncharacterized protein</fullName>
    </submittedName>
</protein>
<dbReference type="OMA" id="CYTRHIY"/>